<protein>
    <submittedName>
        <fullName evidence="2">Uncharacterized protein</fullName>
    </submittedName>
</protein>
<evidence type="ECO:0000256" key="1">
    <source>
        <dbReference type="SAM" id="MobiDB-lite"/>
    </source>
</evidence>
<comment type="caution">
    <text evidence="2">The sequence shown here is derived from an EMBL/GenBank/DDBJ whole genome shotgun (WGS) entry which is preliminary data.</text>
</comment>
<feature type="region of interest" description="Disordered" evidence="1">
    <location>
        <begin position="110"/>
        <end position="131"/>
    </location>
</feature>
<reference evidence="2 3" key="1">
    <citation type="submission" date="2019-04" db="EMBL/GenBank/DDBJ databases">
        <title>Annotation for the trematode Fasciola gigantica.</title>
        <authorList>
            <person name="Choi Y.-J."/>
        </authorList>
    </citation>
    <scope>NUCLEOTIDE SEQUENCE [LARGE SCALE GENOMIC DNA]</scope>
    <source>
        <strain evidence="2">Uganda_cow_1</strain>
    </source>
</reference>
<evidence type="ECO:0000313" key="2">
    <source>
        <dbReference type="EMBL" id="TPP60016.1"/>
    </source>
</evidence>
<organism evidence="2 3">
    <name type="scientific">Fasciola gigantica</name>
    <name type="common">Giant liver fluke</name>
    <dbReference type="NCBI Taxonomy" id="46835"/>
    <lineage>
        <taxon>Eukaryota</taxon>
        <taxon>Metazoa</taxon>
        <taxon>Spiralia</taxon>
        <taxon>Lophotrochozoa</taxon>
        <taxon>Platyhelminthes</taxon>
        <taxon>Trematoda</taxon>
        <taxon>Digenea</taxon>
        <taxon>Plagiorchiida</taxon>
        <taxon>Echinostomata</taxon>
        <taxon>Echinostomatoidea</taxon>
        <taxon>Fasciolidae</taxon>
        <taxon>Fasciola</taxon>
    </lineage>
</organism>
<proteinExistence type="predicted"/>
<name>A0A504YHU1_FASGI</name>
<dbReference type="OrthoDB" id="10595156at2759"/>
<dbReference type="AlphaFoldDB" id="A0A504YHU1"/>
<accession>A0A504YHU1</accession>
<evidence type="ECO:0000313" key="3">
    <source>
        <dbReference type="Proteomes" id="UP000316759"/>
    </source>
</evidence>
<sequence length="131" mass="14446">MNPSTPSFVYLEVPEECEGALPSLDMSFPQFVRSMRKIMHKIDKGARDVCRPLKQVNENGEVVLSDYEIVGTLEAEPRHLLLARLPSSNGLNQLHRFSFVRLTVRKVDNGSSNGPAVAVNPSGESVVKSPL</sequence>
<dbReference type="Proteomes" id="UP000316759">
    <property type="component" value="Unassembled WGS sequence"/>
</dbReference>
<gene>
    <name evidence="2" type="ORF">FGIG_12564</name>
</gene>
<keyword evidence="3" id="KW-1185">Reference proteome</keyword>
<dbReference type="EMBL" id="SUNJ01009944">
    <property type="protein sequence ID" value="TPP60016.1"/>
    <property type="molecule type" value="Genomic_DNA"/>
</dbReference>